<dbReference type="GO" id="GO:0003723">
    <property type="term" value="F:RNA binding"/>
    <property type="evidence" value="ECO:0007669"/>
    <property type="project" value="UniProtKB-UniRule"/>
</dbReference>
<organism evidence="7 8">
    <name type="scientific">Candidatus Scatocola faecipullorum</name>
    <dbReference type="NCBI Taxonomy" id="2840917"/>
    <lineage>
        <taxon>Bacteria</taxon>
        <taxon>Pseudomonadati</taxon>
        <taxon>Pseudomonadota</taxon>
        <taxon>Alphaproteobacteria</taxon>
        <taxon>Rhodospirillales</taxon>
        <taxon>Rhodospirillaceae</taxon>
        <taxon>Rhodospirillaceae incertae sedis</taxon>
        <taxon>Candidatus Scatocola</taxon>
    </lineage>
</organism>
<evidence type="ECO:0000256" key="1">
    <source>
        <dbReference type="ARBA" id="ARBA00022603"/>
    </source>
</evidence>
<evidence type="ECO:0000256" key="5">
    <source>
        <dbReference type="PROSITE-ProRule" id="PRU01023"/>
    </source>
</evidence>
<keyword evidence="4 5" id="KW-0694">RNA-binding</keyword>
<name>A0A9D1M5K4_9PROT</name>
<comment type="similarity">
    <text evidence="5">Belongs to the class I-like SAM-binding methyltransferase superfamily. RsmB/NOP family.</text>
</comment>
<keyword evidence="3 5" id="KW-0949">S-adenosyl-L-methionine</keyword>
<feature type="binding site" evidence="5">
    <location>
        <position position="244"/>
    </location>
    <ligand>
        <name>S-adenosyl-L-methionine</name>
        <dbReference type="ChEBI" id="CHEBI:59789"/>
    </ligand>
</feature>
<evidence type="ECO:0000313" key="8">
    <source>
        <dbReference type="Proteomes" id="UP000824107"/>
    </source>
</evidence>
<dbReference type="InterPro" id="IPR001678">
    <property type="entry name" value="MeTrfase_RsmB-F_NOP2_dom"/>
</dbReference>
<dbReference type="InterPro" id="IPR049560">
    <property type="entry name" value="MeTrfase_RsmB-F_NOP2_cat"/>
</dbReference>
<sequence>MQKGAQYQAVWELISEIFKDKIPADNIINAYVRERKYIGSKDRRFITETVWKIIRNRRKLVFDAGSNEPRRVLLTYLQDEDFDLLCGGEYGLAPLSKEEKEWLKRRNEEVYPAAVEAECPDWLFDKVKDIHLLKALNEPASADLRLNKGSRARVIEQLQGEGLYFVPTPYSPIGIRSAERVNLNNCVAYKEGVIEVQDEASQLAAILADVRPEHKIIDYCCGAGGKSLTMAFLMNRQGKIQIHDINRSRLEAVKERAVRLDVKNLEIIEEVGDRDYDRFVVDAPCSGTGTWRRSPDAKYRLTPETLKELNKTQAELLEKAFNHIRRGGRVVYITCSILRDENEDIIEAFLSRHADAAPVNLRHLWEDKLDGRYPGQDDFMLRMNPLLTRTDGFFVCILEKR</sequence>
<comment type="caution">
    <text evidence="5">Lacks conserved residue(s) required for the propagation of feature annotation.</text>
</comment>
<dbReference type="PANTHER" id="PTHR22807">
    <property type="entry name" value="NOP2 YEAST -RELATED NOL1/NOP2/FMU SUN DOMAIN-CONTAINING"/>
    <property type="match status" value="1"/>
</dbReference>
<dbReference type="Proteomes" id="UP000824107">
    <property type="component" value="Unassembled WGS sequence"/>
</dbReference>
<keyword evidence="1 5" id="KW-0489">Methyltransferase</keyword>
<dbReference type="AlphaFoldDB" id="A0A9D1M5K4"/>
<dbReference type="InterPro" id="IPR029063">
    <property type="entry name" value="SAM-dependent_MTases_sf"/>
</dbReference>
<dbReference type="GO" id="GO:0001510">
    <property type="term" value="P:RNA methylation"/>
    <property type="evidence" value="ECO:0007669"/>
    <property type="project" value="InterPro"/>
</dbReference>
<keyword evidence="2 5" id="KW-0808">Transferase</keyword>
<evidence type="ECO:0000256" key="4">
    <source>
        <dbReference type="ARBA" id="ARBA00022884"/>
    </source>
</evidence>
<feature type="binding site" evidence="5">
    <location>
        <position position="282"/>
    </location>
    <ligand>
        <name>S-adenosyl-L-methionine</name>
        <dbReference type="ChEBI" id="CHEBI:59789"/>
    </ligand>
</feature>
<dbReference type="CDD" id="cd02440">
    <property type="entry name" value="AdoMet_MTases"/>
    <property type="match status" value="1"/>
</dbReference>
<feature type="active site" description="Nucleophile" evidence="5">
    <location>
        <position position="335"/>
    </location>
</feature>
<reference evidence="7" key="2">
    <citation type="journal article" date="2021" name="PeerJ">
        <title>Extensive microbial diversity within the chicken gut microbiome revealed by metagenomics and culture.</title>
        <authorList>
            <person name="Gilroy R."/>
            <person name="Ravi A."/>
            <person name="Getino M."/>
            <person name="Pursley I."/>
            <person name="Horton D.L."/>
            <person name="Alikhan N.F."/>
            <person name="Baker D."/>
            <person name="Gharbi K."/>
            <person name="Hall N."/>
            <person name="Watson M."/>
            <person name="Adriaenssens E.M."/>
            <person name="Foster-Nyarko E."/>
            <person name="Jarju S."/>
            <person name="Secka A."/>
            <person name="Antonio M."/>
            <person name="Oren A."/>
            <person name="Chaudhuri R.R."/>
            <person name="La Ragione R."/>
            <person name="Hildebrand F."/>
            <person name="Pallen M.J."/>
        </authorList>
    </citation>
    <scope>NUCLEOTIDE SEQUENCE</scope>
    <source>
        <strain evidence="7">ChiW3-316</strain>
    </source>
</reference>
<protein>
    <submittedName>
        <fullName evidence="7">RsmB/NOP family class I SAM-dependent RNA methyltransferase</fullName>
    </submittedName>
</protein>
<evidence type="ECO:0000256" key="3">
    <source>
        <dbReference type="ARBA" id="ARBA00022691"/>
    </source>
</evidence>
<evidence type="ECO:0000313" key="7">
    <source>
        <dbReference type="EMBL" id="HIU53952.1"/>
    </source>
</evidence>
<dbReference type="SUPFAM" id="SSF53335">
    <property type="entry name" value="S-adenosyl-L-methionine-dependent methyltransferases"/>
    <property type="match status" value="1"/>
</dbReference>
<feature type="domain" description="SAM-dependent MTase RsmB/NOP-type" evidence="6">
    <location>
        <begin position="130"/>
        <end position="401"/>
    </location>
</feature>
<dbReference type="InterPro" id="IPR023267">
    <property type="entry name" value="RCMT"/>
</dbReference>
<dbReference type="Gene3D" id="3.40.50.150">
    <property type="entry name" value="Vaccinia Virus protein VP39"/>
    <property type="match status" value="1"/>
</dbReference>
<gene>
    <name evidence="7" type="ORF">IAD20_07730</name>
</gene>
<evidence type="ECO:0000256" key="2">
    <source>
        <dbReference type="ARBA" id="ARBA00022679"/>
    </source>
</evidence>
<dbReference type="GO" id="GO:0008173">
    <property type="term" value="F:RNA methyltransferase activity"/>
    <property type="evidence" value="ECO:0007669"/>
    <property type="project" value="InterPro"/>
</dbReference>
<dbReference type="EMBL" id="DVNC01000051">
    <property type="protein sequence ID" value="HIU53952.1"/>
    <property type="molecule type" value="Genomic_DNA"/>
</dbReference>
<proteinExistence type="inferred from homology"/>
<comment type="caution">
    <text evidence="7">The sequence shown here is derived from an EMBL/GenBank/DDBJ whole genome shotgun (WGS) entry which is preliminary data.</text>
</comment>
<dbReference type="PROSITE" id="PS51686">
    <property type="entry name" value="SAM_MT_RSMB_NOP"/>
    <property type="match status" value="1"/>
</dbReference>
<reference evidence="7" key="1">
    <citation type="submission" date="2020-10" db="EMBL/GenBank/DDBJ databases">
        <authorList>
            <person name="Gilroy R."/>
        </authorList>
    </citation>
    <scope>NUCLEOTIDE SEQUENCE</scope>
    <source>
        <strain evidence="7">ChiW3-316</strain>
    </source>
</reference>
<accession>A0A9D1M5K4</accession>
<dbReference type="Pfam" id="PF01189">
    <property type="entry name" value="Methyltr_RsmB-F"/>
    <property type="match status" value="1"/>
</dbReference>
<dbReference type="PANTHER" id="PTHR22807:SF53">
    <property type="entry name" value="RIBOSOMAL RNA SMALL SUBUNIT METHYLTRANSFERASE B-RELATED"/>
    <property type="match status" value="1"/>
</dbReference>
<dbReference type="PRINTS" id="PR02008">
    <property type="entry name" value="RCMTFAMILY"/>
</dbReference>
<evidence type="ECO:0000259" key="6">
    <source>
        <dbReference type="PROSITE" id="PS51686"/>
    </source>
</evidence>